<dbReference type="InterPro" id="IPR013317">
    <property type="entry name" value="DnaA_dom"/>
</dbReference>
<dbReference type="EMBL" id="LCMV01000037">
    <property type="protein sequence ID" value="KKU43080.1"/>
    <property type="molecule type" value="Genomic_DNA"/>
</dbReference>
<gene>
    <name evidence="3" type="ORF">UX60_C0037G0001</name>
</gene>
<evidence type="ECO:0000313" key="3">
    <source>
        <dbReference type="EMBL" id="KKU43080.1"/>
    </source>
</evidence>
<dbReference type="AlphaFoldDB" id="A0A0G1TCD3"/>
<dbReference type="Gene3D" id="3.30.300.180">
    <property type="match status" value="1"/>
</dbReference>
<evidence type="ECO:0000259" key="2">
    <source>
        <dbReference type="Pfam" id="PF11638"/>
    </source>
</evidence>
<name>A0A0G1TCD3_9BACT</name>
<evidence type="ECO:0000259" key="1">
    <source>
        <dbReference type="Pfam" id="PF00308"/>
    </source>
</evidence>
<dbReference type="Pfam" id="PF00308">
    <property type="entry name" value="Bac_DnaA"/>
    <property type="match status" value="1"/>
</dbReference>
<organism evidence="3 4">
    <name type="scientific">Berkelbacteria bacterium GW2011_GWA2_46_7</name>
    <dbReference type="NCBI Taxonomy" id="1618335"/>
    <lineage>
        <taxon>Bacteria</taxon>
        <taxon>Candidatus Berkelbacteria</taxon>
    </lineage>
</organism>
<reference evidence="3 4" key="1">
    <citation type="journal article" date="2015" name="Nature">
        <title>rRNA introns, odd ribosomes, and small enigmatic genomes across a large radiation of phyla.</title>
        <authorList>
            <person name="Brown C.T."/>
            <person name="Hug L.A."/>
            <person name="Thomas B.C."/>
            <person name="Sharon I."/>
            <person name="Castelle C.J."/>
            <person name="Singh A."/>
            <person name="Wilkins M.J."/>
            <person name="Williams K.H."/>
            <person name="Banfield J.F."/>
        </authorList>
    </citation>
    <scope>NUCLEOTIDE SEQUENCE [LARGE SCALE GENOMIC DNA]</scope>
</reference>
<feature type="domain" description="Chromosomal replication initiator protein DnaA ATPAse" evidence="1">
    <location>
        <begin position="115"/>
        <end position="152"/>
    </location>
</feature>
<dbReference type="Pfam" id="PF11638">
    <property type="entry name" value="DnaA_N"/>
    <property type="match status" value="1"/>
</dbReference>
<proteinExistence type="predicted"/>
<dbReference type="Proteomes" id="UP000034487">
    <property type="component" value="Unassembled WGS sequence"/>
</dbReference>
<evidence type="ECO:0000313" key="4">
    <source>
        <dbReference type="Proteomes" id="UP000034487"/>
    </source>
</evidence>
<protein>
    <submittedName>
        <fullName evidence="3">Chromosomal replication initiator protein DnaA</fullName>
    </submittedName>
</protein>
<dbReference type="InterPro" id="IPR038454">
    <property type="entry name" value="DnaA_N_sf"/>
</dbReference>
<feature type="domain" description="DnaA N-terminal" evidence="2">
    <location>
        <begin position="5"/>
        <end position="65"/>
    </location>
</feature>
<sequence>MTSPIWKDILNTLEPTMSRPNFATWLAATDLVEEIPGALTISVPNQYAKSWLEQNIIGDIERLLKKNVENFSSVRIVVNKKSGASLDDLPILQGVADEPAVERGADRAPKFNPCNPKYNFESFIVGNNNRLAFAAATAVADKPGEEYNIEFLLLHP</sequence>
<comment type="caution">
    <text evidence="3">The sequence shown here is derived from an EMBL/GenBank/DDBJ whole genome shotgun (WGS) entry which is preliminary data.</text>
</comment>
<dbReference type="InterPro" id="IPR024633">
    <property type="entry name" value="DnaA_N_dom"/>
</dbReference>
<accession>A0A0G1TCD3</accession>